<name>A0A0V1KIM9_9BILA</name>
<gene>
    <name evidence="1" type="ORF">T02_1330</name>
</gene>
<reference evidence="1 2" key="1">
    <citation type="submission" date="2015-05" db="EMBL/GenBank/DDBJ databases">
        <title>Evolution of Trichinella species and genotypes.</title>
        <authorList>
            <person name="Korhonen P.K."/>
            <person name="Edoardo P."/>
            <person name="Giuseppe L.R."/>
            <person name="Gasser R.B."/>
        </authorList>
    </citation>
    <scope>NUCLEOTIDE SEQUENCE [LARGE SCALE GENOMIC DNA]</scope>
    <source>
        <strain evidence="1">ISS10</strain>
    </source>
</reference>
<proteinExistence type="predicted"/>
<comment type="caution">
    <text evidence="1">The sequence shown here is derived from an EMBL/GenBank/DDBJ whole genome shotgun (WGS) entry which is preliminary data.</text>
</comment>
<accession>A0A0V1KIM9</accession>
<dbReference type="EMBL" id="JYDW01001366">
    <property type="protein sequence ID" value="KRZ47115.1"/>
    <property type="molecule type" value="Genomic_DNA"/>
</dbReference>
<dbReference type="Proteomes" id="UP000054721">
    <property type="component" value="Unassembled WGS sequence"/>
</dbReference>
<keyword evidence="2" id="KW-1185">Reference proteome</keyword>
<evidence type="ECO:0000313" key="2">
    <source>
        <dbReference type="Proteomes" id="UP000054721"/>
    </source>
</evidence>
<sequence length="30" mass="3566">MVKTRMQKFEIQSTGITNTGQLLRIFRVLR</sequence>
<evidence type="ECO:0000313" key="1">
    <source>
        <dbReference type="EMBL" id="KRZ47115.1"/>
    </source>
</evidence>
<dbReference type="AlphaFoldDB" id="A0A0V1KIM9"/>
<organism evidence="1 2">
    <name type="scientific">Trichinella nativa</name>
    <dbReference type="NCBI Taxonomy" id="6335"/>
    <lineage>
        <taxon>Eukaryota</taxon>
        <taxon>Metazoa</taxon>
        <taxon>Ecdysozoa</taxon>
        <taxon>Nematoda</taxon>
        <taxon>Enoplea</taxon>
        <taxon>Dorylaimia</taxon>
        <taxon>Trichinellida</taxon>
        <taxon>Trichinellidae</taxon>
        <taxon>Trichinella</taxon>
    </lineage>
</organism>
<protein>
    <submittedName>
        <fullName evidence="1">Uncharacterized protein</fullName>
    </submittedName>
</protein>